<dbReference type="Gene3D" id="3.40.30.10">
    <property type="entry name" value="Glutaredoxin"/>
    <property type="match status" value="1"/>
</dbReference>
<accession>A0A3A9KCD0</accession>
<dbReference type="SUPFAM" id="SSF52833">
    <property type="entry name" value="Thioredoxin-like"/>
    <property type="match status" value="1"/>
</dbReference>
<evidence type="ECO:0000313" key="2">
    <source>
        <dbReference type="Proteomes" id="UP000281498"/>
    </source>
</evidence>
<organism evidence="1 2">
    <name type="scientific">Salipaludibacillus neizhouensis</name>
    <dbReference type="NCBI Taxonomy" id="885475"/>
    <lineage>
        <taxon>Bacteria</taxon>
        <taxon>Bacillati</taxon>
        <taxon>Bacillota</taxon>
        <taxon>Bacilli</taxon>
        <taxon>Bacillales</taxon>
        <taxon>Bacillaceae</taxon>
    </lineage>
</organism>
<dbReference type="InterPro" id="IPR008554">
    <property type="entry name" value="Glutaredoxin-like"/>
</dbReference>
<dbReference type="Proteomes" id="UP000281498">
    <property type="component" value="Unassembled WGS sequence"/>
</dbReference>
<dbReference type="AlphaFoldDB" id="A0A3A9KCD0"/>
<dbReference type="OrthoDB" id="32865at2"/>
<dbReference type="InterPro" id="IPR036249">
    <property type="entry name" value="Thioredoxin-like_sf"/>
</dbReference>
<gene>
    <name evidence="1" type="ORF">CR203_08055</name>
</gene>
<dbReference type="RefSeq" id="WP_110938760.1">
    <property type="nucleotide sequence ID" value="NZ_KZ614147.1"/>
</dbReference>
<dbReference type="InterPro" id="IPR052565">
    <property type="entry name" value="Glutaredoxin-like_YDR286C"/>
</dbReference>
<comment type="caution">
    <text evidence="1">The sequence shown here is derived from an EMBL/GenBank/DDBJ whole genome shotgun (WGS) entry which is preliminary data.</text>
</comment>
<name>A0A3A9KCD0_9BACI</name>
<dbReference type="PANTHER" id="PTHR33558:SF1">
    <property type="entry name" value="GLUTAREDOXIN-LIKE PROTEIN C5ORF63 HOMOLOG"/>
    <property type="match status" value="1"/>
</dbReference>
<sequence>MSLYFYTKKDCPLCDKGLVQLEILQQEKNFNIIIRDIYTDDEWLEKYQIRIPVVETKEGAVLDEGILSFELLSSNYEKYISK</sequence>
<reference evidence="1 2" key="1">
    <citation type="submission" date="2017-10" db="EMBL/GenBank/DDBJ databases">
        <title>Bacillus sp. nov., a halophilic bacterium isolated from a Keqin Lake.</title>
        <authorList>
            <person name="Wang H."/>
        </authorList>
    </citation>
    <scope>NUCLEOTIDE SEQUENCE [LARGE SCALE GENOMIC DNA]</scope>
    <source>
        <strain evidence="1 2">KCTC 13187</strain>
    </source>
</reference>
<proteinExistence type="predicted"/>
<protein>
    <submittedName>
        <fullName evidence="1">Thioredoxin family protein</fullName>
    </submittedName>
</protein>
<dbReference type="Pfam" id="PF05768">
    <property type="entry name" value="Glrx-like"/>
    <property type="match status" value="1"/>
</dbReference>
<dbReference type="EMBL" id="PDOE01000002">
    <property type="protein sequence ID" value="RKL68420.1"/>
    <property type="molecule type" value="Genomic_DNA"/>
</dbReference>
<evidence type="ECO:0000313" key="1">
    <source>
        <dbReference type="EMBL" id="RKL68420.1"/>
    </source>
</evidence>
<dbReference type="PANTHER" id="PTHR33558">
    <property type="entry name" value="GLUTAREDOXIN-LIKE PROTEIN C5ORF63 HOMOLOG"/>
    <property type="match status" value="1"/>
</dbReference>
<keyword evidence="2" id="KW-1185">Reference proteome</keyword>